<gene>
    <name evidence="1" type="ORF">GCM10010911_68990</name>
</gene>
<dbReference type="RefSeq" id="WP_189000249.1">
    <property type="nucleotide sequence ID" value="NZ_BMHP01000014.1"/>
</dbReference>
<reference evidence="1" key="2">
    <citation type="submission" date="2020-09" db="EMBL/GenBank/DDBJ databases">
        <authorList>
            <person name="Sun Q."/>
            <person name="Zhou Y."/>
        </authorList>
    </citation>
    <scope>NUCLEOTIDE SEQUENCE</scope>
    <source>
        <strain evidence="1">CGMCC 1.15178</strain>
    </source>
</reference>
<dbReference type="Proteomes" id="UP000612456">
    <property type="component" value="Unassembled WGS sequence"/>
</dbReference>
<organism evidence="1 2">
    <name type="scientific">Paenibacillus nasutitermitis</name>
    <dbReference type="NCBI Taxonomy" id="1652958"/>
    <lineage>
        <taxon>Bacteria</taxon>
        <taxon>Bacillati</taxon>
        <taxon>Bacillota</taxon>
        <taxon>Bacilli</taxon>
        <taxon>Bacillales</taxon>
        <taxon>Paenibacillaceae</taxon>
        <taxon>Paenibacillus</taxon>
    </lineage>
</organism>
<name>A0A916ZK57_9BACL</name>
<evidence type="ECO:0000313" key="2">
    <source>
        <dbReference type="Proteomes" id="UP000612456"/>
    </source>
</evidence>
<dbReference type="AlphaFoldDB" id="A0A916ZK57"/>
<comment type="caution">
    <text evidence="1">The sequence shown here is derived from an EMBL/GenBank/DDBJ whole genome shotgun (WGS) entry which is preliminary data.</text>
</comment>
<sequence>MSGMNDQELDSSFVLNKNSYPDDFLPVYLHLGITPKYLIQFPVLLPFELPFQNGLCNTIFLDNGDACTLHYSDVLTTEHIHAGIISKKAMSVEVCKTRVEMTYVLSSDLPTEEEFLSNIFDTLVDCLNWMIVAYKLHKKDVHVHEVSREMFEFASISRVITIDSWEYSAALFLTNTNIKYRKEKLSEEDQYEVIRYTSVIYKENNPFIVSEDFLLTARHNFRYGFYKEAVLFSQSFIETFLHALFHQLLETEGKTEEEITKKLEDVSFMGMVKKEFHGRIGGVWNSDNPLTPIGEWYKNTYQLRNRVAHAGYPPVFEEAEKSINSAMKFRSFVINQLLTKKKLYNKITEYFHLI</sequence>
<accession>A0A916ZK57</accession>
<reference evidence="1" key="1">
    <citation type="journal article" date="2014" name="Int. J. Syst. Evol. Microbiol.">
        <title>Complete genome sequence of Corynebacterium casei LMG S-19264T (=DSM 44701T), isolated from a smear-ripened cheese.</title>
        <authorList>
            <consortium name="US DOE Joint Genome Institute (JGI-PGF)"/>
            <person name="Walter F."/>
            <person name="Albersmeier A."/>
            <person name="Kalinowski J."/>
            <person name="Ruckert C."/>
        </authorList>
    </citation>
    <scope>NUCLEOTIDE SEQUENCE</scope>
    <source>
        <strain evidence="1">CGMCC 1.15178</strain>
    </source>
</reference>
<dbReference type="EMBL" id="BMHP01000014">
    <property type="protein sequence ID" value="GGE00276.1"/>
    <property type="molecule type" value="Genomic_DNA"/>
</dbReference>
<evidence type="ECO:0000313" key="1">
    <source>
        <dbReference type="EMBL" id="GGE00276.1"/>
    </source>
</evidence>
<protein>
    <submittedName>
        <fullName evidence="1">Uncharacterized protein</fullName>
    </submittedName>
</protein>
<proteinExistence type="predicted"/>
<keyword evidence="2" id="KW-1185">Reference proteome</keyword>